<dbReference type="Gene3D" id="2.40.50.140">
    <property type="entry name" value="Nucleic acid-binding proteins"/>
    <property type="match status" value="1"/>
</dbReference>
<keyword evidence="2" id="KW-1185">Reference proteome</keyword>
<protein>
    <submittedName>
        <fullName evidence="1">DNA ligase</fullName>
    </submittedName>
</protein>
<evidence type="ECO:0000313" key="1">
    <source>
        <dbReference type="EMBL" id="QQO90784.1"/>
    </source>
</evidence>
<name>A0A7T8IWN7_9CAUD</name>
<dbReference type="GO" id="GO:0016874">
    <property type="term" value="F:ligase activity"/>
    <property type="evidence" value="ECO:0007669"/>
    <property type="project" value="UniProtKB-KW"/>
</dbReference>
<sequence>MAQLMKGETFKDALKLVRGKPRFEYPIFVEVKADEIRCQVKFTNGCRITNRLPVVEYLSYSGKPLHNMEHFTPALILYFCASEFTELDIGIEVNGNFNDSYRWTQSSSGIPQEKFDKKTQRTSPALDVSMVKLIVFDLPESREKYEVRRRTVINTASHLRRCGLNATFASGCIAENEAEVWAIYNNYRELGHEGAMGKTLHHTYSRRRTFDWMKIKPSEDHDGQITSFNEAVSESGEPLGRVGSINVTCADASTAAPAGIPHELGRELWENQHKYIGQWIEFYCMERDRQGGYRHPIYHRFREAKA</sequence>
<evidence type="ECO:0000313" key="2">
    <source>
        <dbReference type="Proteomes" id="UP000595692"/>
    </source>
</evidence>
<dbReference type="Proteomes" id="UP000595692">
    <property type="component" value="Segment"/>
</dbReference>
<dbReference type="SUPFAM" id="SSF56091">
    <property type="entry name" value="DNA ligase/mRNA capping enzyme, catalytic domain"/>
    <property type="match status" value="1"/>
</dbReference>
<keyword evidence="1" id="KW-0436">Ligase</keyword>
<dbReference type="InterPro" id="IPR012340">
    <property type="entry name" value="NA-bd_OB-fold"/>
</dbReference>
<proteinExistence type="predicted"/>
<dbReference type="Gene3D" id="3.30.470.30">
    <property type="entry name" value="DNA ligase/mRNA capping enzyme"/>
    <property type="match status" value="1"/>
</dbReference>
<dbReference type="SUPFAM" id="SSF50249">
    <property type="entry name" value="Nucleic acid-binding proteins"/>
    <property type="match status" value="1"/>
</dbReference>
<reference evidence="1 2" key="1">
    <citation type="submission" date="2020-11" db="EMBL/GenBank/DDBJ databases">
        <authorList>
            <person name="Joergensen J.B."/>
            <person name="Djurhuus A.M."/>
            <person name="Carstens A.B."/>
            <person name="Kot W."/>
            <person name="Neve H."/>
            <person name="Morris C.E."/>
            <person name="Hansen L.H."/>
        </authorList>
    </citation>
    <scope>NUCLEOTIDE SEQUENCE [LARGE SCALE GENOMIC DNA]</scope>
</reference>
<accession>A0A7T8IWN7</accession>
<dbReference type="EMBL" id="MW286266">
    <property type="protein sequence ID" value="QQO90784.1"/>
    <property type="molecule type" value="Genomic_DNA"/>
</dbReference>
<organism evidence="1 2">
    <name type="scientific">Pseudomonas phage Bertil</name>
    <dbReference type="NCBI Taxonomy" id="2801385"/>
    <lineage>
        <taxon>Viruses</taxon>
        <taxon>Duplodnaviria</taxon>
        <taxon>Heunggongvirae</taxon>
        <taxon>Uroviricota</taxon>
        <taxon>Caudoviricetes</taxon>
        <taxon>Autographivirales</taxon>
        <taxon>Autoscriptoviridae</taxon>
        <taxon>Bertilvirus</taxon>
        <taxon>Bertilvirus bertil</taxon>
    </lineage>
</organism>